<dbReference type="OrthoDB" id="1733597at2759"/>
<evidence type="ECO:0000313" key="1">
    <source>
        <dbReference type="EMBL" id="MQL96845.1"/>
    </source>
</evidence>
<accession>A0A843VLL8</accession>
<name>A0A843VLL8_COLES</name>
<reference evidence="1" key="1">
    <citation type="submission" date="2017-07" db="EMBL/GenBank/DDBJ databases">
        <title>Taro Niue Genome Assembly and Annotation.</title>
        <authorList>
            <person name="Atibalentja N."/>
            <person name="Keating K."/>
            <person name="Fields C.J."/>
        </authorList>
    </citation>
    <scope>NUCLEOTIDE SEQUENCE</scope>
    <source>
        <strain evidence="1">Niue_2</strain>
        <tissue evidence="1">Leaf</tissue>
    </source>
</reference>
<dbReference type="Proteomes" id="UP000652761">
    <property type="component" value="Unassembled WGS sequence"/>
</dbReference>
<comment type="caution">
    <text evidence="1">The sequence shown here is derived from an EMBL/GenBank/DDBJ whole genome shotgun (WGS) entry which is preliminary data.</text>
</comment>
<gene>
    <name evidence="1" type="ORF">Taro_029524</name>
</gene>
<keyword evidence="2" id="KW-1185">Reference proteome</keyword>
<dbReference type="EMBL" id="NMUH01001966">
    <property type="protein sequence ID" value="MQL96845.1"/>
    <property type="molecule type" value="Genomic_DNA"/>
</dbReference>
<proteinExistence type="predicted"/>
<evidence type="ECO:0000313" key="2">
    <source>
        <dbReference type="Proteomes" id="UP000652761"/>
    </source>
</evidence>
<organism evidence="1 2">
    <name type="scientific">Colocasia esculenta</name>
    <name type="common">Wild taro</name>
    <name type="synonym">Arum esculentum</name>
    <dbReference type="NCBI Taxonomy" id="4460"/>
    <lineage>
        <taxon>Eukaryota</taxon>
        <taxon>Viridiplantae</taxon>
        <taxon>Streptophyta</taxon>
        <taxon>Embryophyta</taxon>
        <taxon>Tracheophyta</taxon>
        <taxon>Spermatophyta</taxon>
        <taxon>Magnoliopsida</taxon>
        <taxon>Liliopsida</taxon>
        <taxon>Araceae</taxon>
        <taxon>Aroideae</taxon>
        <taxon>Colocasieae</taxon>
        <taxon>Colocasia</taxon>
    </lineage>
</organism>
<dbReference type="AlphaFoldDB" id="A0A843VLL8"/>
<sequence length="250" mass="28487">MEQEAFPSIDNNGGRVLIAGVSMRFTACRVDQRPLLEAITNCRGEGLDSTLAIYICRCCNQRLISVLAPLQRSKGLPHFPARMLRHHPCGIAWPAAAASKRLTVQCDRDEAEIRQTRGGGHNLGPFHLFLLILLRIRSWAEICCFGCTCLQLFWPKIVLRKWLNISTRDSDFSADESDVDSQFEYEGSSAIEDAFAHAEMCGWERELHDEGRKVDERRLGKNENAPAFRRRKSETLRAQYINTKELRHVD</sequence>
<protein>
    <submittedName>
        <fullName evidence="1">Uncharacterized protein</fullName>
    </submittedName>
</protein>